<keyword evidence="3" id="KW-0597">Phosphoprotein</keyword>
<dbReference type="CDD" id="cd00082">
    <property type="entry name" value="HisKA"/>
    <property type="match status" value="1"/>
</dbReference>
<dbReference type="SUPFAM" id="SSF55874">
    <property type="entry name" value="ATPase domain of HSP90 chaperone/DNA topoisomerase II/histidine kinase"/>
    <property type="match status" value="1"/>
</dbReference>
<keyword evidence="6" id="KW-0418">Kinase</keyword>
<dbReference type="InterPro" id="IPR029016">
    <property type="entry name" value="GAF-like_dom_sf"/>
</dbReference>
<reference evidence="11" key="1">
    <citation type="submission" date="2023-12" db="EMBL/GenBank/DDBJ databases">
        <title>Fervidustalea candida gen. nov., sp. nov., a novel member of the family Paenibacillaceae isolated from a geothermal area.</title>
        <authorList>
            <person name="Li W.-J."/>
            <person name="Jiao J.-Y."/>
            <person name="Chen Y."/>
        </authorList>
    </citation>
    <scope>NUCLEOTIDE SEQUENCE</scope>
    <source>
        <strain evidence="11">SYSU GA230002</strain>
    </source>
</reference>
<dbReference type="Proteomes" id="UP001310386">
    <property type="component" value="Unassembled WGS sequence"/>
</dbReference>
<gene>
    <name evidence="11" type="ORF">VF724_02775</name>
</gene>
<evidence type="ECO:0000256" key="3">
    <source>
        <dbReference type="ARBA" id="ARBA00022553"/>
    </source>
</evidence>
<evidence type="ECO:0000256" key="9">
    <source>
        <dbReference type="SAM" id="Coils"/>
    </source>
</evidence>
<dbReference type="InterPro" id="IPR036097">
    <property type="entry name" value="HisK_dim/P_sf"/>
</dbReference>
<keyword evidence="12" id="KW-1185">Reference proteome</keyword>
<organism evidence="11 12">
    <name type="scientific">Ferviditalea candida</name>
    <dbReference type="NCBI Taxonomy" id="3108399"/>
    <lineage>
        <taxon>Bacteria</taxon>
        <taxon>Bacillati</taxon>
        <taxon>Bacillota</taxon>
        <taxon>Bacilli</taxon>
        <taxon>Bacillales</taxon>
        <taxon>Paenibacillaceae</taxon>
        <taxon>Ferviditalea</taxon>
    </lineage>
</organism>
<dbReference type="Pfam" id="PF00512">
    <property type="entry name" value="HisKA"/>
    <property type="match status" value="1"/>
</dbReference>
<evidence type="ECO:0000256" key="1">
    <source>
        <dbReference type="ARBA" id="ARBA00000085"/>
    </source>
</evidence>
<dbReference type="PROSITE" id="PS50109">
    <property type="entry name" value="HIS_KIN"/>
    <property type="match status" value="1"/>
</dbReference>
<dbReference type="RefSeq" id="WP_371752698.1">
    <property type="nucleotide sequence ID" value="NZ_JAYJLD010000003.1"/>
</dbReference>
<feature type="domain" description="Histidine kinase" evidence="10">
    <location>
        <begin position="371"/>
        <end position="585"/>
    </location>
</feature>
<name>A0ABU5ZH09_9BACL</name>
<feature type="coiled-coil region" evidence="9">
    <location>
        <begin position="337"/>
        <end position="364"/>
    </location>
</feature>
<evidence type="ECO:0000256" key="6">
    <source>
        <dbReference type="ARBA" id="ARBA00022777"/>
    </source>
</evidence>
<evidence type="ECO:0000256" key="7">
    <source>
        <dbReference type="ARBA" id="ARBA00022840"/>
    </source>
</evidence>
<dbReference type="SMART" id="SM00387">
    <property type="entry name" value="HATPase_c"/>
    <property type="match status" value="1"/>
</dbReference>
<dbReference type="Gene3D" id="3.30.565.10">
    <property type="entry name" value="Histidine kinase-like ATPase, C-terminal domain"/>
    <property type="match status" value="1"/>
</dbReference>
<dbReference type="PANTHER" id="PTHR43047:SF72">
    <property type="entry name" value="OSMOSENSING HISTIDINE PROTEIN KINASE SLN1"/>
    <property type="match status" value="1"/>
</dbReference>
<dbReference type="InterPro" id="IPR003594">
    <property type="entry name" value="HATPase_dom"/>
</dbReference>
<proteinExistence type="predicted"/>
<evidence type="ECO:0000313" key="12">
    <source>
        <dbReference type="Proteomes" id="UP001310386"/>
    </source>
</evidence>
<dbReference type="PANTHER" id="PTHR43047">
    <property type="entry name" value="TWO-COMPONENT HISTIDINE PROTEIN KINASE"/>
    <property type="match status" value="1"/>
</dbReference>
<dbReference type="SMART" id="SM00388">
    <property type="entry name" value="HisKA"/>
    <property type="match status" value="1"/>
</dbReference>
<keyword evidence="9" id="KW-0175">Coiled coil</keyword>
<keyword evidence="4" id="KW-0808">Transferase</keyword>
<accession>A0ABU5ZH09</accession>
<dbReference type="EC" id="2.7.13.3" evidence="2"/>
<keyword evidence="7 11" id="KW-0067">ATP-binding</keyword>
<evidence type="ECO:0000256" key="5">
    <source>
        <dbReference type="ARBA" id="ARBA00022741"/>
    </source>
</evidence>
<dbReference type="Pfam" id="PF02518">
    <property type="entry name" value="HATPase_c"/>
    <property type="match status" value="1"/>
</dbReference>
<dbReference type="GO" id="GO:0005524">
    <property type="term" value="F:ATP binding"/>
    <property type="evidence" value="ECO:0007669"/>
    <property type="project" value="UniProtKB-KW"/>
</dbReference>
<dbReference type="PRINTS" id="PR00344">
    <property type="entry name" value="BCTRLSENSOR"/>
</dbReference>
<keyword evidence="5" id="KW-0547">Nucleotide-binding</keyword>
<dbReference type="InterPro" id="IPR004358">
    <property type="entry name" value="Sig_transdc_His_kin-like_C"/>
</dbReference>
<dbReference type="CDD" id="cd16922">
    <property type="entry name" value="HATPase_EvgS-ArcB-TorS-like"/>
    <property type="match status" value="1"/>
</dbReference>
<dbReference type="InterPro" id="IPR003018">
    <property type="entry name" value="GAF"/>
</dbReference>
<dbReference type="Pfam" id="PF13185">
    <property type="entry name" value="GAF_2"/>
    <property type="match status" value="1"/>
</dbReference>
<evidence type="ECO:0000313" key="11">
    <source>
        <dbReference type="EMBL" id="MEB3100581.1"/>
    </source>
</evidence>
<dbReference type="SUPFAM" id="SSF55781">
    <property type="entry name" value="GAF domain-like"/>
    <property type="match status" value="2"/>
</dbReference>
<sequence length="591" mass="66318">MTKIINSRFEMPGILKVLVDAIADEIVQADLVGFFLKQPDGTYRGYTGNKLPVDITELVIDPAQDEFAKYIILNKASDYISDTSKDQRADPAKLELLKIKSILGLPVIVDDDVIGLVFVHDFGKPMDLTVEQREVTEAFVNMASVAIRNIQMFEQTQDLLNRQQLLLDLTNALSKSLSINDVLSTCFHYMKASTGCGDIGIHLYNEQERILTPYHLSSTSHFTEEEWKGIHKQGIQLHIDKDLLFHEVITTKKAVAIPDVFADPRPNHEACKSFGIQSMILIPLVANGKVFGAVAIPDIHKKKVYTDNEIDFIQSICDVTATALSNAIYAENLDLAVKQRTAELQQANLKLEELVKELRYLNDLKSDFIASLSHELRTPITAIKGTIDIFKRGILGELNAGQRDLIETSNTAVERLLDQVNELLDFAKLENGKFELMSELVNFKDIVDEAVRILTPLTEKKKQTIQVKSEVQRSLKLDKQRILQVLLNLLYNANKFTPEGGEIAIEIGEDHEKIQVEVRDTGIGIPTEKQKYIFQKFYQVNNQLRGTGLGLAISKQLIELHKGSIWFSSIEGKGSVFSFTLPIGGENHESD</sequence>
<dbReference type="EMBL" id="JAYJLD010000003">
    <property type="protein sequence ID" value="MEB3100581.1"/>
    <property type="molecule type" value="Genomic_DNA"/>
</dbReference>
<keyword evidence="8" id="KW-0902">Two-component regulatory system</keyword>
<protein>
    <recommendedName>
        <fullName evidence="2">histidine kinase</fullName>
        <ecNumber evidence="2">2.7.13.3</ecNumber>
    </recommendedName>
</protein>
<dbReference type="Gene3D" id="1.10.287.130">
    <property type="match status" value="1"/>
</dbReference>
<evidence type="ECO:0000256" key="2">
    <source>
        <dbReference type="ARBA" id="ARBA00012438"/>
    </source>
</evidence>
<dbReference type="Gene3D" id="3.30.450.40">
    <property type="match status" value="2"/>
</dbReference>
<evidence type="ECO:0000256" key="4">
    <source>
        <dbReference type="ARBA" id="ARBA00022679"/>
    </source>
</evidence>
<comment type="catalytic activity">
    <reaction evidence="1">
        <text>ATP + protein L-histidine = ADP + protein N-phospho-L-histidine.</text>
        <dbReference type="EC" id="2.7.13.3"/>
    </reaction>
</comment>
<dbReference type="InterPro" id="IPR005467">
    <property type="entry name" value="His_kinase_dom"/>
</dbReference>
<evidence type="ECO:0000259" key="10">
    <source>
        <dbReference type="PROSITE" id="PS50109"/>
    </source>
</evidence>
<comment type="caution">
    <text evidence="11">The sequence shown here is derived from an EMBL/GenBank/DDBJ whole genome shotgun (WGS) entry which is preliminary data.</text>
</comment>
<dbReference type="InterPro" id="IPR003661">
    <property type="entry name" value="HisK_dim/P_dom"/>
</dbReference>
<dbReference type="SUPFAM" id="SSF47384">
    <property type="entry name" value="Homodimeric domain of signal transducing histidine kinase"/>
    <property type="match status" value="1"/>
</dbReference>
<dbReference type="InterPro" id="IPR036890">
    <property type="entry name" value="HATPase_C_sf"/>
</dbReference>
<evidence type="ECO:0000256" key="8">
    <source>
        <dbReference type="ARBA" id="ARBA00023012"/>
    </source>
</evidence>
<dbReference type="SMART" id="SM00065">
    <property type="entry name" value="GAF"/>
    <property type="match status" value="2"/>
</dbReference>
<dbReference type="Pfam" id="PF01590">
    <property type="entry name" value="GAF"/>
    <property type="match status" value="1"/>
</dbReference>